<reference evidence="1 2" key="1">
    <citation type="submission" date="2023-02" db="EMBL/GenBank/DDBJ databases">
        <title>LHISI_Scaffold_Assembly.</title>
        <authorList>
            <person name="Stuart O.P."/>
            <person name="Cleave R."/>
            <person name="Magrath M.J.L."/>
            <person name="Mikheyev A.S."/>
        </authorList>
    </citation>
    <scope>NUCLEOTIDE SEQUENCE [LARGE SCALE GENOMIC DNA]</scope>
    <source>
        <strain evidence="1">Daus_M_001</strain>
        <tissue evidence="1">Leg muscle</tissue>
    </source>
</reference>
<proteinExistence type="predicted"/>
<protein>
    <submittedName>
        <fullName evidence="1">Uncharacterized protein</fullName>
    </submittedName>
</protein>
<comment type="caution">
    <text evidence="1">The sequence shown here is derived from an EMBL/GenBank/DDBJ whole genome shotgun (WGS) entry which is preliminary data.</text>
</comment>
<organism evidence="1 2">
    <name type="scientific">Dryococelus australis</name>
    <dbReference type="NCBI Taxonomy" id="614101"/>
    <lineage>
        <taxon>Eukaryota</taxon>
        <taxon>Metazoa</taxon>
        <taxon>Ecdysozoa</taxon>
        <taxon>Arthropoda</taxon>
        <taxon>Hexapoda</taxon>
        <taxon>Insecta</taxon>
        <taxon>Pterygota</taxon>
        <taxon>Neoptera</taxon>
        <taxon>Polyneoptera</taxon>
        <taxon>Phasmatodea</taxon>
        <taxon>Verophasmatodea</taxon>
        <taxon>Anareolatae</taxon>
        <taxon>Phasmatidae</taxon>
        <taxon>Eurycanthinae</taxon>
        <taxon>Dryococelus</taxon>
    </lineage>
</organism>
<evidence type="ECO:0000313" key="2">
    <source>
        <dbReference type="Proteomes" id="UP001159363"/>
    </source>
</evidence>
<name>A0ABQ9GE83_9NEOP</name>
<evidence type="ECO:0000313" key="1">
    <source>
        <dbReference type="EMBL" id="KAJ8870710.1"/>
    </source>
</evidence>
<keyword evidence="2" id="KW-1185">Reference proteome</keyword>
<dbReference type="Proteomes" id="UP001159363">
    <property type="component" value="Chromosome 12"/>
</dbReference>
<accession>A0ABQ9GE83</accession>
<sequence length="2229" mass="246266">MRPVKLVTMEGKEFHVLTSLVSLCMWYSDCVTAEVPFRDGFPTSSFSMHVFHYACGTAIVLLQKSSSGTAFSPLVSLCMWYSDCVTAEVLFREDPQPSSFTMHVFLYACGTAIVLLQKSSSGTAFSPLVSLCMWYSDCVTAKVLFRDGFQPSSFTMHVFLYACGTAIVLLQKSSSGTSFSSLVSLCMWFSDCVTAEVLFRDGFQPSSFSMHVFHYACGTAIVLLQKSSSGTAFSPLVSLCMWYSDCVTAEVLFRDDPQPSSFTMHVFLYACGTAIVLLQKSSSGTAFSPLVSLCMWYSDCVTAEVLFRDDPQPSSFSMHVFHYACGTAIVLLQKSSSGTAFSPLVSLCMWYSDCVTAEVLFRDLFQPSSFSMHVFLYACGTAIVLLEKSSSGTSFRPLVSLCMWYSDCVTAEVLFRDGFQPSSFHYACGTAIVLLQKSSSGTAFSPLVSLCMWYSDCVTAEVLFRDLFQPSSFSMHVVQRLCYCRSPLQGPLFSPLVSLCMWYSDCVTAEVLFRDGFQPSSFSMHVFHYACGTAIVLLQKSSSGTAFRSLVSLCMWYSDCVSAEVLFRDDPQPSSFTMHVFLYACGTAIVLLQKSSSGTSFSPLVSLCMWYSDCVTGEVLFRDLFPPSISLCMWTAIVTAEVLFRDGFQPSSFTMHVVQRLCYLQKSSSGTAFSPLVPLCMWYSDCVTAEVLFRDGFQPSGTAFSPLVSLCMWYSDCVTAEVLFRDDPQPSSFTMHVVLRLCYCRTIVLLQKSSSGTAFSPLVSLCMWYSDCVTAEVLFRDLFQPSSFSMHVGRFSPLVSYACGTAIVLLQKSSSGTAFSPLVSLCMWYSDCVTEKSSSGTSFRPLVSLACVQRLCYCRRTAFSPLVPLCMWYSDCVTAEVLFRDGFQPSVSLACGTAIVLLQKSSSGTAFSPLVSLCMWYSDCVTAEVLFRDAFSPLVSLCMWYSDCVTARRTAFSPLVSLCMWYSDCVTAEVLFRDGFQPSSFTMHVFPYACGTAIVLLQKSSSGTAFSPLVSLCMWYSDCVTAEVLFRDGFQPSSFTMHVFHYACGTAIVFTAEVLFRTAFSPLVSLCMWYSDCVTAEVLFRDGFQPSSFTMLYACGTAIVLLQKSSSGTAFSPLVSLCMWYSDCVTAEVLFRDGFQPSSSTMHVKSSSGTAFSPLVSLCMWYSDCVTAEVLFRDGFQLSSFSMHVVQRLCLLTKSSSGTAFRPLVSLCMWYSDCFTAEVLFRDGFPPSRTSFSPLVSLSMWYSDCVTAEVLFRDGFQPSSFTMHVVQRLCYLQKSSSGTTLSPLVSLCMWYSDCVTDEVLFRDGFPPSSFTMHVKSSSGTAFSPLVSLCMWYSDCVTAEVLFRDGFQPSSFTMHVFHYACGTAIVLLQKSSSVTAFSPLVSLCMWYSDCVTAEVLFRDGFQPSSFTMHVFHYACGTAIVLLQKSSSGTAFSPLVSLCMWYSDCVTAEVLFRDGFQLSSFSMHVFHYACGTAIVLLQKSSSGTAFRPLVSLCMWYSDCVTAEVLFRDLFQPSSFTIHVVQRLCYCRTIVLLQKSSSGTAFSPLVSLCMWYSDCVTAEVLFRDDPQPSSFTMHVVLRLCYCRTIVLLQKSSSGTAFSPLVSLCMWYSDCVTAEVLFRDDPQPSSFAMHVFLYACGTAIVLLQKSSSGTAFSPLVSLCMWYSDCVTAEVLFRDDPQPSSFTMHVFLYACGTAIVLLQKSSSGTTLSPLVSLCMWYSDCVTAEVLFRDGFQPSSFSMHVFHYACGTAIVLLQKSSSGTAFSPLVSLCMWYSDCVTAEVLFRDGFQPSSFTMHVFLYACGTAIVLLQKSSSGTAFSPLVSLCMWYSDCVTAEVLFRDDPQPSSFAMHVKSSSGTAFSPLVSLCMWYSDCVTAEVLFRDGFQPSSFTRGCYYIKNRPFILIVIMKDLPVGNEGNKDKDNLSSNHKLPDICLYANSNSFSKKITIQSSSNSARVYATPVDYVGILCNCIVAGCETIRNVPGIHQHILVSMQWRVDAFVRVYGGHCEVSCITQTNNAMAFHSNMIQPAGHTFSFTRPTHENEVMRINYGDVNPTYGESVNDMHTSRHIRKGFQKCSVYRAQPMCGDMNPATSSTSRLGSRCQRTVLVSWVTWSGERCPSCRLAGVPTCMSTHREATTVIEVSMEQRRDKGAGETGDPRENPPTSGIVLFPLVGGERANHLATVAPFINVLHFWCHSRGHLAAFLVPFRGHLAAFLAPFPWASSCISGAIPVDI</sequence>
<dbReference type="EMBL" id="JARBHB010000013">
    <property type="protein sequence ID" value="KAJ8870710.1"/>
    <property type="molecule type" value="Genomic_DNA"/>
</dbReference>
<gene>
    <name evidence="1" type="ORF">PR048_029735</name>
</gene>